<dbReference type="AlphaFoldDB" id="A0A4Y2FIF7"/>
<accession>A0A4Y2FIF7</accession>
<evidence type="ECO:0000313" key="1">
    <source>
        <dbReference type="EMBL" id="GBM40787.1"/>
    </source>
</evidence>
<name>A0A4Y2FIF7_ARAVE</name>
<dbReference type="EMBL" id="BGPR01000943">
    <property type="protein sequence ID" value="GBM40787.1"/>
    <property type="molecule type" value="Genomic_DNA"/>
</dbReference>
<evidence type="ECO:0000313" key="2">
    <source>
        <dbReference type="Proteomes" id="UP000499080"/>
    </source>
</evidence>
<dbReference type="Proteomes" id="UP000499080">
    <property type="component" value="Unassembled WGS sequence"/>
</dbReference>
<organism evidence="1 2">
    <name type="scientific">Araneus ventricosus</name>
    <name type="common">Orbweaver spider</name>
    <name type="synonym">Epeira ventricosa</name>
    <dbReference type="NCBI Taxonomy" id="182803"/>
    <lineage>
        <taxon>Eukaryota</taxon>
        <taxon>Metazoa</taxon>
        <taxon>Ecdysozoa</taxon>
        <taxon>Arthropoda</taxon>
        <taxon>Chelicerata</taxon>
        <taxon>Arachnida</taxon>
        <taxon>Araneae</taxon>
        <taxon>Araneomorphae</taxon>
        <taxon>Entelegynae</taxon>
        <taxon>Araneoidea</taxon>
        <taxon>Araneidae</taxon>
        <taxon>Araneus</taxon>
    </lineage>
</organism>
<protein>
    <recommendedName>
        <fullName evidence="3">Reverse transcriptase domain-containing protein</fullName>
    </recommendedName>
</protein>
<comment type="caution">
    <text evidence="1">The sequence shown here is derived from an EMBL/GenBank/DDBJ whole genome shotgun (WGS) entry which is preliminary data.</text>
</comment>
<dbReference type="OrthoDB" id="1937528at2759"/>
<keyword evidence="2" id="KW-1185">Reference proteome</keyword>
<evidence type="ECO:0008006" key="3">
    <source>
        <dbReference type="Google" id="ProtNLM"/>
    </source>
</evidence>
<sequence>MELGLPASGPNSLCCLFNHSQTRGFPQGSFSRPALCNLFVDEALNYNYTADMDVQAFPDEFQFVVAADSETALGRRDLEALEISKTGRIGMASTSELKNQIPSALQPKKRTLHLLGWKKS</sequence>
<proteinExistence type="predicted"/>
<gene>
    <name evidence="1" type="ORF">AVEN_80796_1</name>
</gene>
<reference evidence="1 2" key="1">
    <citation type="journal article" date="2019" name="Sci. Rep.">
        <title>Orb-weaving spider Araneus ventricosus genome elucidates the spidroin gene catalogue.</title>
        <authorList>
            <person name="Kono N."/>
            <person name="Nakamura H."/>
            <person name="Ohtoshi R."/>
            <person name="Moran D.A.P."/>
            <person name="Shinohara A."/>
            <person name="Yoshida Y."/>
            <person name="Fujiwara M."/>
            <person name="Mori M."/>
            <person name="Tomita M."/>
            <person name="Arakawa K."/>
        </authorList>
    </citation>
    <scope>NUCLEOTIDE SEQUENCE [LARGE SCALE GENOMIC DNA]</scope>
</reference>